<protein>
    <submittedName>
        <fullName evidence="8">Protein split ends</fullName>
    </submittedName>
</protein>
<evidence type="ECO:0000256" key="6">
    <source>
        <dbReference type="ARBA" id="ARBA00023242"/>
    </source>
</evidence>
<dbReference type="InterPro" id="IPR010912">
    <property type="entry name" value="SPOC_met"/>
</dbReference>
<evidence type="ECO:0000256" key="1">
    <source>
        <dbReference type="ARBA" id="ARBA00004123"/>
    </source>
</evidence>
<evidence type="ECO:0000256" key="3">
    <source>
        <dbReference type="ARBA" id="ARBA00023015"/>
    </source>
</evidence>
<dbReference type="SUPFAM" id="SSF100939">
    <property type="entry name" value="SPOC domain-like"/>
    <property type="match status" value="1"/>
</dbReference>
<keyword evidence="3" id="KW-0805">Transcription regulation</keyword>
<dbReference type="GO" id="GO:0005634">
    <property type="term" value="C:nucleus"/>
    <property type="evidence" value="ECO:0007669"/>
    <property type="project" value="UniProtKB-SubCell"/>
</dbReference>
<evidence type="ECO:0000256" key="2">
    <source>
        <dbReference type="ARBA" id="ARBA00022884"/>
    </source>
</evidence>
<dbReference type="Pfam" id="PF07744">
    <property type="entry name" value="SPOC"/>
    <property type="match status" value="1"/>
</dbReference>
<keyword evidence="5" id="KW-0804">Transcription</keyword>
<evidence type="ECO:0000259" key="7">
    <source>
        <dbReference type="PROSITE" id="PS50917"/>
    </source>
</evidence>
<dbReference type="GO" id="GO:0003723">
    <property type="term" value="F:RNA binding"/>
    <property type="evidence" value="ECO:0007669"/>
    <property type="project" value="UniProtKB-KW"/>
</dbReference>
<evidence type="ECO:0000313" key="8">
    <source>
        <dbReference type="EMBL" id="JAQ13249.1"/>
    </source>
</evidence>
<dbReference type="EMBL" id="GDHC01005380">
    <property type="protein sequence ID" value="JAQ13249.1"/>
    <property type="molecule type" value="Transcribed_RNA"/>
</dbReference>
<dbReference type="Gene3D" id="2.40.290.10">
    <property type="match status" value="1"/>
</dbReference>
<comment type="subcellular location">
    <subcellularLocation>
        <location evidence="1">Nucleus</location>
    </subcellularLocation>
</comment>
<feature type="domain" description="SPOC" evidence="7">
    <location>
        <begin position="1"/>
        <end position="142"/>
    </location>
</feature>
<reference evidence="8" key="1">
    <citation type="journal article" date="2016" name="Gigascience">
        <title>De novo construction of an expanded transcriptome assembly for the western tarnished plant bug, Lygus hesperus.</title>
        <authorList>
            <person name="Tassone E.E."/>
            <person name="Geib S.M."/>
            <person name="Hall B."/>
            <person name="Fabrick J.A."/>
            <person name="Brent C.S."/>
            <person name="Hull J.J."/>
        </authorList>
    </citation>
    <scope>NUCLEOTIDE SEQUENCE</scope>
</reference>
<evidence type="ECO:0000256" key="5">
    <source>
        <dbReference type="ARBA" id="ARBA00023163"/>
    </source>
</evidence>
<keyword evidence="6" id="KW-0539">Nucleus</keyword>
<dbReference type="InterPro" id="IPR016194">
    <property type="entry name" value="SPOC-like_C_dom_sf"/>
</dbReference>
<sequence length="142" mass="15654">MHFVFGNPVVARESLPCNSDGSTPPLRIAQRMRLEQTQVEGVARKMQMDNEHCMLLALPCGRDHMDVLQQSNNLNQGFITYLQQKQAAGIVNIAAPGSQQPAYVVHIFPACDFANESLARIAPDLLHRVAELAHLLIVIATV</sequence>
<accession>A0A146M1E3</accession>
<gene>
    <name evidence="8" type="primary">spen_2</name>
    <name evidence="8" type="ORF">g.91093</name>
</gene>
<evidence type="ECO:0000256" key="4">
    <source>
        <dbReference type="ARBA" id="ARBA00023054"/>
    </source>
</evidence>
<organism evidence="8">
    <name type="scientific">Lygus hesperus</name>
    <name type="common">Western plant bug</name>
    <dbReference type="NCBI Taxonomy" id="30085"/>
    <lineage>
        <taxon>Eukaryota</taxon>
        <taxon>Metazoa</taxon>
        <taxon>Ecdysozoa</taxon>
        <taxon>Arthropoda</taxon>
        <taxon>Hexapoda</taxon>
        <taxon>Insecta</taxon>
        <taxon>Pterygota</taxon>
        <taxon>Neoptera</taxon>
        <taxon>Paraneoptera</taxon>
        <taxon>Hemiptera</taxon>
        <taxon>Heteroptera</taxon>
        <taxon>Panheteroptera</taxon>
        <taxon>Cimicomorpha</taxon>
        <taxon>Miridae</taxon>
        <taxon>Mirini</taxon>
        <taxon>Lygus</taxon>
    </lineage>
</organism>
<keyword evidence="2" id="KW-0694">RNA-binding</keyword>
<dbReference type="CDD" id="cd21543">
    <property type="entry name" value="SPOC_SHARP"/>
    <property type="match status" value="1"/>
</dbReference>
<proteinExistence type="predicted"/>
<dbReference type="FunFam" id="2.40.290.10:FF:000002">
    <property type="entry name" value="Spen family transcriptional repressor"/>
    <property type="match status" value="1"/>
</dbReference>
<dbReference type="AlphaFoldDB" id="A0A146M1E3"/>
<dbReference type="InterPro" id="IPR012921">
    <property type="entry name" value="SPOC_C"/>
</dbReference>
<name>A0A146M1E3_LYGHE</name>
<keyword evidence="4" id="KW-0175">Coiled coil</keyword>
<dbReference type="PROSITE" id="PS50917">
    <property type="entry name" value="SPOC"/>
    <property type="match status" value="1"/>
</dbReference>